<evidence type="ECO:0000313" key="1">
    <source>
        <dbReference type="EMBL" id="GLA80990.1"/>
    </source>
</evidence>
<dbReference type="PANTHER" id="PTHR13271:SF137">
    <property type="entry name" value="SET DOMAIN-CONTAINING PROTEIN"/>
    <property type="match status" value="1"/>
</dbReference>
<dbReference type="PROSITE" id="PS50280">
    <property type="entry name" value="SET"/>
    <property type="match status" value="1"/>
</dbReference>
<gene>
    <name evidence="1" type="ORF">AtubIFM56815_004622</name>
</gene>
<dbReference type="InterPro" id="IPR050600">
    <property type="entry name" value="SETD3_SETD6_MTase"/>
</dbReference>
<evidence type="ECO:0000313" key="2">
    <source>
        <dbReference type="Proteomes" id="UP001144157"/>
    </source>
</evidence>
<dbReference type="SUPFAM" id="SSF82199">
    <property type="entry name" value="SET domain"/>
    <property type="match status" value="1"/>
</dbReference>
<reference evidence="1" key="1">
    <citation type="submission" date="2022-07" db="EMBL/GenBank/DDBJ databases">
        <title>Taxonomy of Aspergillus series Nigri: significant species reduction supported by multi-species coalescent approaches.</title>
        <authorList>
            <person name="Bian C."/>
            <person name="Kusuya Y."/>
            <person name="Sklenar F."/>
            <person name="D'hooge E."/>
            <person name="Yaguchi T."/>
            <person name="Takahashi H."/>
            <person name="Hubka V."/>
        </authorList>
    </citation>
    <scope>NUCLEOTIDE SEQUENCE</scope>
    <source>
        <strain evidence="1">IFM 56815</strain>
    </source>
</reference>
<proteinExistence type="predicted"/>
<sequence>MKPTWWPGEKHELFTEWAKTQGIVINGVSPARFPGRGLGMIATRKIEKDSILVKVPHSAMLTPSKLPSTFTSRFPSDTPTHTLYAAYLTNASPSHITPWRNTWPTMEDFTSSMPILWSSSSPLSSSSNSNTSKIQDLLPPSISNTWSTITPGKRKHKYDTRHQNLLKAQETRLRKAWDIVVRVFPETDKELFTYHWVIVNTRSFFYLLPGAEMPEDRNDAMALVPFADYFNHSDVACNVKFDGEEYVFRAAKEYNEGEEIYMSYGPHSNDFLFTEYGFYLDTNASETLYLDEIILQDLNASKQEELEFHQYYGNYQLTSDGVCYRTEIAAGLTYMPLRLWQDYVLGYSTDGVDEKMSAAVIRGWIGVYIKEADEAVARLEDLYIAQTEDQGVIRMLLKRWRQIRALCEEAIDRVSS</sequence>
<protein>
    <submittedName>
        <fullName evidence="1">Uncharacterized protein</fullName>
    </submittedName>
</protein>
<dbReference type="AlphaFoldDB" id="A0A8H3XZ23"/>
<name>A0A8H3XZ23_ASPTU</name>
<dbReference type="PANTHER" id="PTHR13271">
    <property type="entry name" value="UNCHARACTERIZED PUTATIVE METHYLTRANSFERASE"/>
    <property type="match status" value="1"/>
</dbReference>
<dbReference type="InterPro" id="IPR001214">
    <property type="entry name" value="SET_dom"/>
</dbReference>
<dbReference type="GO" id="GO:0016279">
    <property type="term" value="F:protein-lysine N-methyltransferase activity"/>
    <property type="evidence" value="ECO:0007669"/>
    <property type="project" value="UniProtKB-ARBA"/>
</dbReference>
<dbReference type="Gene3D" id="3.90.1410.10">
    <property type="entry name" value="set domain protein methyltransferase, domain 1"/>
    <property type="match status" value="1"/>
</dbReference>
<dbReference type="Pfam" id="PF00856">
    <property type="entry name" value="SET"/>
    <property type="match status" value="1"/>
</dbReference>
<accession>A0A8H3XZ23</accession>
<dbReference type="EMBL" id="BRPE01000002">
    <property type="protein sequence ID" value="GLA80990.1"/>
    <property type="molecule type" value="Genomic_DNA"/>
</dbReference>
<dbReference type="InterPro" id="IPR046341">
    <property type="entry name" value="SET_dom_sf"/>
</dbReference>
<comment type="caution">
    <text evidence="1">The sequence shown here is derived from an EMBL/GenBank/DDBJ whole genome shotgun (WGS) entry which is preliminary data.</text>
</comment>
<dbReference type="Proteomes" id="UP001144157">
    <property type="component" value="Unassembled WGS sequence"/>
</dbReference>
<organism evidence="1 2">
    <name type="scientific">Aspergillus tubingensis</name>
    <dbReference type="NCBI Taxonomy" id="5068"/>
    <lineage>
        <taxon>Eukaryota</taxon>
        <taxon>Fungi</taxon>
        <taxon>Dikarya</taxon>
        <taxon>Ascomycota</taxon>
        <taxon>Pezizomycotina</taxon>
        <taxon>Eurotiomycetes</taxon>
        <taxon>Eurotiomycetidae</taxon>
        <taxon>Eurotiales</taxon>
        <taxon>Aspergillaceae</taxon>
        <taxon>Aspergillus</taxon>
        <taxon>Aspergillus subgen. Circumdati</taxon>
    </lineage>
</organism>
<dbReference type="SMART" id="SM00317">
    <property type="entry name" value="SET"/>
    <property type="match status" value="1"/>
</dbReference>